<proteinExistence type="predicted"/>
<reference evidence="1 2" key="1">
    <citation type="journal article" date="2023" name="J. Hered.">
        <title>Chromosome-level genome of the wood stork (Mycteria americana) provides insight into avian chromosome evolution.</title>
        <authorList>
            <person name="Flamio R. Jr."/>
            <person name="Ramstad K.M."/>
        </authorList>
    </citation>
    <scope>NUCLEOTIDE SEQUENCE [LARGE SCALE GENOMIC DNA]</scope>
    <source>
        <strain evidence="1">JAX WOST 10</strain>
    </source>
</reference>
<protein>
    <submittedName>
        <fullName evidence="1">Uncharacterized protein</fullName>
    </submittedName>
</protein>
<dbReference type="Proteomes" id="UP001333110">
    <property type="component" value="Unassembled WGS sequence"/>
</dbReference>
<accession>A0AAN7PX19</accession>
<comment type="caution">
    <text evidence="1">The sequence shown here is derived from an EMBL/GenBank/DDBJ whole genome shotgun (WGS) entry which is preliminary data.</text>
</comment>
<evidence type="ECO:0000313" key="1">
    <source>
        <dbReference type="EMBL" id="KAK4832853.1"/>
    </source>
</evidence>
<dbReference type="EMBL" id="JAUNZN010000001">
    <property type="protein sequence ID" value="KAK4832853.1"/>
    <property type="molecule type" value="Genomic_DNA"/>
</dbReference>
<name>A0AAN7PX19_MYCAM</name>
<sequence>MSPISSLALVTNRSSIASRREKGVSEWLYECSAAGQGPPTTPCKCQAFTVASKRVAERPLSVAVDCSHTEEFQPI</sequence>
<keyword evidence="2" id="KW-1185">Reference proteome</keyword>
<evidence type="ECO:0000313" key="2">
    <source>
        <dbReference type="Proteomes" id="UP001333110"/>
    </source>
</evidence>
<dbReference type="AlphaFoldDB" id="A0AAN7PX19"/>
<organism evidence="1 2">
    <name type="scientific">Mycteria americana</name>
    <name type="common">Wood stork</name>
    <dbReference type="NCBI Taxonomy" id="33587"/>
    <lineage>
        <taxon>Eukaryota</taxon>
        <taxon>Metazoa</taxon>
        <taxon>Chordata</taxon>
        <taxon>Craniata</taxon>
        <taxon>Vertebrata</taxon>
        <taxon>Euteleostomi</taxon>
        <taxon>Archelosauria</taxon>
        <taxon>Archosauria</taxon>
        <taxon>Dinosauria</taxon>
        <taxon>Saurischia</taxon>
        <taxon>Theropoda</taxon>
        <taxon>Coelurosauria</taxon>
        <taxon>Aves</taxon>
        <taxon>Neognathae</taxon>
        <taxon>Neoaves</taxon>
        <taxon>Aequornithes</taxon>
        <taxon>Ciconiiformes</taxon>
        <taxon>Ciconiidae</taxon>
        <taxon>Mycteria</taxon>
    </lineage>
</organism>
<gene>
    <name evidence="1" type="ORF">QYF61_025873</name>
</gene>